<protein>
    <submittedName>
        <fullName evidence="2">Uncharacterized protein</fullName>
    </submittedName>
</protein>
<proteinExistence type="predicted"/>
<accession>A0A956RP35</accession>
<evidence type="ECO:0000256" key="1">
    <source>
        <dbReference type="SAM" id="MobiDB-lite"/>
    </source>
</evidence>
<dbReference type="EMBL" id="JAGQHR010000162">
    <property type="protein sequence ID" value="MCA9727420.1"/>
    <property type="molecule type" value="Genomic_DNA"/>
</dbReference>
<reference evidence="2" key="2">
    <citation type="journal article" date="2021" name="Microbiome">
        <title>Successional dynamics and alternative stable states in a saline activated sludge microbial community over 9 years.</title>
        <authorList>
            <person name="Wang Y."/>
            <person name="Ye J."/>
            <person name="Ju F."/>
            <person name="Liu L."/>
            <person name="Boyd J.A."/>
            <person name="Deng Y."/>
            <person name="Parks D.H."/>
            <person name="Jiang X."/>
            <person name="Yin X."/>
            <person name="Woodcroft B.J."/>
            <person name="Tyson G.W."/>
            <person name="Hugenholtz P."/>
            <person name="Polz M.F."/>
            <person name="Zhang T."/>
        </authorList>
    </citation>
    <scope>NUCLEOTIDE SEQUENCE</scope>
    <source>
        <strain evidence="2">HKST-UBA01</strain>
    </source>
</reference>
<feature type="compositionally biased region" description="Low complexity" evidence="1">
    <location>
        <begin position="47"/>
        <end position="63"/>
    </location>
</feature>
<gene>
    <name evidence="2" type="ORF">KC729_07040</name>
</gene>
<reference evidence="2" key="1">
    <citation type="submission" date="2020-04" db="EMBL/GenBank/DDBJ databases">
        <authorList>
            <person name="Zhang T."/>
        </authorList>
    </citation>
    <scope>NUCLEOTIDE SEQUENCE</scope>
    <source>
        <strain evidence="2">HKST-UBA01</strain>
    </source>
</reference>
<organism evidence="2 3">
    <name type="scientific">Eiseniibacteriota bacterium</name>
    <dbReference type="NCBI Taxonomy" id="2212470"/>
    <lineage>
        <taxon>Bacteria</taxon>
        <taxon>Candidatus Eiseniibacteriota</taxon>
    </lineage>
</organism>
<feature type="region of interest" description="Disordered" evidence="1">
    <location>
        <begin position="1"/>
        <end position="76"/>
    </location>
</feature>
<feature type="non-terminal residue" evidence="2">
    <location>
        <position position="115"/>
    </location>
</feature>
<dbReference type="Proteomes" id="UP000697710">
    <property type="component" value="Unassembled WGS sequence"/>
</dbReference>
<comment type="caution">
    <text evidence="2">The sequence shown here is derived from an EMBL/GenBank/DDBJ whole genome shotgun (WGS) entry which is preliminary data.</text>
</comment>
<evidence type="ECO:0000313" key="2">
    <source>
        <dbReference type="EMBL" id="MCA9727420.1"/>
    </source>
</evidence>
<evidence type="ECO:0000313" key="3">
    <source>
        <dbReference type="Proteomes" id="UP000697710"/>
    </source>
</evidence>
<dbReference type="AlphaFoldDB" id="A0A956RP35"/>
<feature type="compositionally biased region" description="Basic and acidic residues" evidence="1">
    <location>
        <begin position="1"/>
        <end position="19"/>
    </location>
</feature>
<name>A0A956RP35_UNCEI</name>
<sequence>MKIDPPDGFRIPEKPEPKKPNQVSGPQGSQFEGKIDQAKSGGDVDATRGAASASRAESSPSTELRQILDGLDPKDPDHLQQATDRMVDWVLADSFGNGVLQGKGADSLRAAIRDL</sequence>
<feature type="compositionally biased region" description="Polar residues" evidence="1">
    <location>
        <begin position="21"/>
        <end position="30"/>
    </location>
</feature>